<dbReference type="SUPFAM" id="SSF51445">
    <property type="entry name" value="(Trans)glycosidases"/>
    <property type="match status" value="1"/>
</dbReference>
<feature type="domain" description="Beta-glucuronidase C-terminal" evidence="1">
    <location>
        <begin position="401"/>
        <end position="506"/>
    </location>
</feature>
<evidence type="ECO:0000313" key="3">
    <source>
        <dbReference type="Proteomes" id="UP001583177"/>
    </source>
</evidence>
<dbReference type="Gene3D" id="2.60.40.1180">
    <property type="entry name" value="Golgi alpha-mannosidase II"/>
    <property type="match status" value="1"/>
</dbReference>
<dbReference type="InterPro" id="IPR017853">
    <property type="entry name" value="GH"/>
</dbReference>
<evidence type="ECO:0000259" key="1">
    <source>
        <dbReference type="Pfam" id="PF16862"/>
    </source>
</evidence>
<dbReference type="PANTHER" id="PTHR36183:SF2">
    <property type="entry name" value="BETA-GLUCURONIDASE C-TERMINAL DOMAIN-CONTAINING PROTEIN"/>
    <property type="match status" value="1"/>
</dbReference>
<dbReference type="PANTHER" id="PTHR36183">
    <property type="entry name" value="BETA-GLUCURONIDASE"/>
    <property type="match status" value="1"/>
</dbReference>
<dbReference type="Pfam" id="PF16862">
    <property type="entry name" value="Glyco_hydro_79C"/>
    <property type="match status" value="1"/>
</dbReference>
<protein>
    <recommendedName>
        <fullName evidence="1">Beta-glucuronidase C-terminal domain-containing protein</fullName>
    </recommendedName>
</protein>
<dbReference type="Gene3D" id="3.20.20.80">
    <property type="entry name" value="Glycosidases"/>
    <property type="match status" value="1"/>
</dbReference>
<organism evidence="2 3">
    <name type="scientific">Diaporthe australafricana</name>
    <dbReference type="NCBI Taxonomy" id="127596"/>
    <lineage>
        <taxon>Eukaryota</taxon>
        <taxon>Fungi</taxon>
        <taxon>Dikarya</taxon>
        <taxon>Ascomycota</taxon>
        <taxon>Pezizomycotina</taxon>
        <taxon>Sordariomycetes</taxon>
        <taxon>Sordariomycetidae</taxon>
        <taxon>Diaporthales</taxon>
        <taxon>Diaporthaceae</taxon>
        <taxon>Diaporthe</taxon>
    </lineage>
</organism>
<dbReference type="InterPro" id="IPR013780">
    <property type="entry name" value="Glyco_hydro_b"/>
</dbReference>
<dbReference type="EMBL" id="JAWRVE010000020">
    <property type="protein sequence ID" value="KAL1875212.1"/>
    <property type="molecule type" value="Genomic_DNA"/>
</dbReference>
<name>A0ABR3XHM4_9PEZI</name>
<accession>A0ABR3XHM4</accession>
<dbReference type="InterPro" id="IPR031728">
    <property type="entry name" value="GlcAase_C"/>
</dbReference>
<proteinExistence type="predicted"/>
<dbReference type="InterPro" id="IPR052974">
    <property type="entry name" value="GH79_Enzymes"/>
</dbReference>
<reference evidence="2 3" key="1">
    <citation type="journal article" date="2024" name="IMA Fungus">
        <title>IMA Genome - F19 : A genome assembly and annotation guide to empower mycologists, including annotated draft genome sequences of Ceratocystis pirilliformis, Diaporthe australafricana, Fusarium ophioides, Paecilomyces lecythidis, and Sporothrix stenoceras.</title>
        <authorList>
            <person name="Aylward J."/>
            <person name="Wilson A.M."/>
            <person name="Visagie C.M."/>
            <person name="Spraker J."/>
            <person name="Barnes I."/>
            <person name="Buitendag C."/>
            <person name="Ceriani C."/>
            <person name="Del Mar Angel L."/>
            <person name="du Plessis D."/>
            <person name="Fuchs T."/>
            <person name="Gasser K."/>
            <person name="Kramer D."/>
            <person name="Li W."/>
            <person name="Munsamy K."/>
            <person name="Piso A."/>
            <person name="Price J.L."/>
            <person name="Sonnekus B."/>
            <person name="Thomas C."/>
            <person name="van der Nest A."/>
            <person name="van Dijk A."/>
            <person name="van Heerden A."/>
            <person name="van Vuuren N."/>
            <person name="Yilmaz N."/>
            <person name="Duong T.A."/>
            <person name="van der Merwe N.A."/>
            <person name="Wingfield M.J."/>
            <person name="Wingfield B.D."/>
        </authorList>
    </citation>
    <scope>NUCLEOTIDE SEQUENCE [LARGE SCALE GENOMIC DNA]</scope>
    <source>
        <strain evidence="2 3">CMW 18300</strain>
    </source>
</reference>
<keyword evidence="3" id="KW-1185">Reference proteome</keyword>
<gene>
    <name evidence="2" type="ORF">Daus18300_003283</name>
</gene>
<evidence type="ECO:0000313" key="2">
    <source>
        <dbReference type="EMBL" id="KAL1875212.1"/>
    </source>
</evidence>
<comment type="caution">
    <text evidence="2">The sequence shown here is derived from an EMBL/GenBank/DDBJ whole genome shotgun (WGS) entry which is preliminary data.</text>
</comment>
<dbReference type="Proteomes" id="UP001583177">
    <property type="component" value="Unassembled WGS sequence"/>
</dbReference>
<sequence length="509" mass="54977">MADYFGNLTTPNQLSYNLLEHLQSLSGSPVIIRAGGSTANIAIFNAAQAIAVENYWEGSTNHGLEGAQTDQPSLTNIGPAWFEAFQTSPPGTRFIYDLNYRDNSSAGVAATVEVAGRVWGALGPELLYAFELSNEMERWGGRYRADSWGPEEYTEEYLKYTDLIEEAVWDAEGAGGDGSQVQPFFQMGTFMGSGNASINQPWNSEVVLGLGINRKQQIRSASQHDYHGSNCNSTKEISTLRQNLLNHTNMANRAYPHTHLAPAVDAQHGVTYVIGETNSISCQGRDGVSNVFGSALWYLDYTLFVASNISAVGGMYFHMGTPYRYSLWAPHEGAANHSALVRPAYYGAWVLAAAIGNGGQVVSNTTGSIGGALLPGQEEQDDGGAPKKVVHALVAEETFTAYALYRTAPSHALDSVVILNMEPYNSTANYTRPYANVTLPARVRTPGTIRRLTAPGSDVKDFEQTAITFAGRSVSKEGLVDDGVEEVTEDWVPGQSILVGDAEAVLITF</sequence>